<dbReference type="PANTHER" id="PTHR11011">
    <property type="entry name" value="MALE STERILITY PROTEIN 2-RELATED"/>
    <property type="match status" value="1"/>
</dbReference>
<accession>A0AAD9JYG6</accession>
<dbReference type="EC" id="1.2.1.84" evidence="4"/>
<evidence type="ECO:0000256" key="4">
    <source>
        <dbReference type="RuleBase" id="RU363097"/>
    </source>
</evidence>
<sequence>MADSIEGVREYYAGRSVFITGATGYLGKVFDRLKKEQSSALSKIVLITGNVSEPGLGINPDDVAKLTNEVSVIIHNAATIRFTEPLKEMLKLAKEMKNLEAFVHISTAYSNCDRKKIDEILYQQRLTPDQLISATSENVYVPIYKLRNLACNNPYTYTFTKAIGELLLQDEKGDIPAAIVRPSIIVSSYADPIPGWIDGLAGANGAFAVQGLGILRTMGGCYGNIGDLVPVDMTANCSIVAGWMVANQKPKDVYIVNMTSGQLKPITWGSNFEYWKEQEYKYPCKNVVRPPTSQLFAPNKWLKNLYQIIDHYIPGLVFDALARITGHAPRYCQTLKSFGKFVGLLEYFTTNEWHFTNANLRAMYAALTHNEKMVAIHVYLAIYTKYTLIESLGLCV</sequence>
<evidence type="ECO:0000256" key="2">
    <source>
        <dbReference type="ARBA" id="ARBA00022516"/>
    </source>
</evidence>
<dbReference type="Gene3D" id="3.40.50.720">
    <property type="entry name" value="NAD(P)-binding Rossmann-like Domain"/>
    <property type="match status" value="1"/>
</dbReference>
<dbReference type="InterPro" id="IPR013120">
    <property type="entry name" value="FAR_NAD-bd"/>
</dbReference>
<name>A0AAD9JYG6_9ANNE</name>
<comment type="similarity">
    <text evidence="1 4">Belongs to the fatty acyl-CoA reductase family.</text>
</comment>
<comment type="catalytic activity">
    <reaction evidence="4">
        <text>a long-chain fatty acyl-CoA + 2 NADPH + 2 H(+) = a long-chain primary fatty alcohol + 2 NADP(+) + CoA</text>
        <dbReference type="Rhea" id="RHEA:52716"/>
        <dbReference type="ChEBI" id="CHEBI:15378"/>
        <dbReference type="ChEBI" id="CHEBI:57287"/>
        <dbReference type="ChEBI" id="CHEBI:57783"/>
        <dbReference type="ChEBI" id="CHEBI:58349"/>
        <dbReference type="ChEBI" id="CHEBI:77396"/>
        <dbReference type="ChEBI" id="CHEBI:83139"/>
        <dbReference type="EC" id="1.2.1.84"/>
    </reaction>
</comment>
<evidence type="ECO:0000313" key="8">
    <source>
        <dbReference type="Proteomes" id="UP001208570"/>
    </source>
</evidence>
<keyword evidence="2 4" id="KW-0444">Lipid biosynthesis</keyword>
<keyword evidence="8" id="KW-1185">Reference proteome</keyword>
<dbReference type="EMBL" id="JAODUP010000110">
    <property type="protein sequence ID" value="KAK2161763.1"/>
    <property type="molecule type" value="Genomic_DNA"/>
</dbReference>
<evidence type="ECO:0000256" key="1">
    <source>
        <dbReference type="ARBA" id="ARBA00005928"/>
    </source>
</evidence>
<dbReference type="GO" id="GO:0080019">
    <property type="term" value="F:alcohol-forming very long-chain fatty acyl-CoA reductase activity"/>
    <property type="evidence" value="ECO:0007669"/>
    <property type="project" value="InterPro"/>
</dbReference>
<keyword evidence="3 4" id="KW-0443">Lipid metabolism</keyword>
<keyword evidence="4" id="KW-0560">Oxidoreductase</keyword>
<evidence type="ECO:0000259" key="5">
    <source>
        <dbReference type="Pfam" id="PF03015"/>
    </source>
</evidence>
<proteinExistence type="inferred from homology"/>
<evidence type="ECO:0000259" key="6">
    <source>
        <dbReference type="Pfam" id="PF07993"/>
    </source>
</evidence>
<dbReference type="Pfam" id="PF07993">
    <property type="entry name" value="NAD_binding_4"/>
    <property type="match status" value="1"/>
</dbReference>
<dbReference type="GO" id="GO:0005777">
    <property type="term" value="C:peroxisome"/>
    <property type="evidence" value="ECO:0007669"/>
    <property type="project" value="TreeGrafter"/>
</dbReference>
<dbReference type="Pfam" id="PF03015">
    <property type="entry name" value="Sterile"/>
    <property type="match status" value="1"/>
</dbReference>
<keyword evidence="4" id="KW-0521">NADP</keyword>
<dbReference type="InterPro" id="IPR033640">
    <property type="entry name" value="FAR_C"/>
</dbReference>
<comment type="caution">
    <text evidence="7">The sequence shown here is derived from an EMBL/GenBank/DDBJ whole genome shotgun (WGS) entry which is preliminary data.</text>
</comment>
<dbReference type="CDD" id="cd09071">
    <property type="entry name" value="FAR_C"/>
    <property type="match status" value="1"/>
</dbReference>
<feature type="domain" description="Thioester reductase (TE)" evidence="6">
    <location>
        <begin position="30"/>
        <end position="236"/>
    </location>
</feature>
<evidence type="ECO:0000313" key="7">
    <source>
        <dbReference type="EMBL" id="KAK2161763.1"/>
    </source>
</evidence>
<comment type="function">
    <text evidence="4">Catalyzes the reduction of fatty acyl-CoA to fatty alcohols.</text>
</comment>
<dbReference type="GO" id="GO:0102965">
    <property type="term" value="F:alcohol-forming long-chain fatty acyl-CoA reductase activity"/>
    <property type="evidence" value="ECO:0007669"/>
    <property type="project" value="UniProtKB-EC"/>
</dbReference>
<dbReference type="SUPFAM" id="SSF51735">
    <property type="entry name" value="NAD(P)-binding Rossmann-fold domains"/>
    <property type="match status" value="1"/>
</dbReference>
<evidence type="ECO:0000256" key="3">
    <source>
        <dbReference type="ARBA" id="ARBA00023098"/>
    </source>
</evidence>
<protein>
    <recommendedName>
        <fullName evidence="4">Fatty acyl-CoA reductase</fullName>
        <ecNumber evidence="4">1.2.1.84</ecNumber>
    </recommendedName>
</protein>
<dbReference type="Proteomes" id="UP001208570">
    <property type="component" value="Unassembled WGS sequence"/>
</dbReference>
<dbReference type="InterPro" id="IPR026055">
    <property type="entry name" value="FAR"/>
</dbReference>
<organism evidence="7 8">
    <name type="scientific">Paralvinella palmiformis</name>
    <dbReference type="NCBI Taxonomy" id="53620"/>
    <lineage>
        <taxon>Eukaryota</taxon>
        <taxon>Metazoa</taxon>
        <taxon>Spiralia</taxon>
        <taxon>Lophotrochozoa</taxon>
        <taxon>Annelida</taxon>
        <taxon>Polychaeta</taxon>
        <taxon>Sedentaria</taxon>
        <taxon>Canalipalpata</taxon>
        <taxon>Terebellida</taxon>
        <taxon>Terebelliformia</taxon>
        <taxon>Alvinellidae</taxon>
        <taxon>Paralvinella</taxon>
    </lineage>
</organism>
<reference evidence="7" key="1">
    <citation type="journal article" date="2023" name="Mol. Biol. Evol.">
        <title>Third-Generation Sequencing Reveals the Adaptive Role of the Epigenome in Three Deep-Sea Polychaetes.</title>
        <authorList>
            <person name="Perez M."/>
            <person name="Aroh O."/>
            <person name="Sun Y."/>
            <person name="Lan Y."/>
            <person name="Juniper S.K."/>
            <person name="Young C.R."/>
            <person name="Angers B."/>
            <person name="Qian P.Y."/>
        </authorList>
    </citation>
    <scope>NUCLEOTIDE SEQUENCE</scope>
    <source>
        <strain evidence="7">P08H-3</strain>
    </source>
</reference>
<dbReference type="CDD" id="cd05236">
    <property type="entry name" value="FAR-N_SDR_e"/>
    <property type="match status" value="1"/>
</dbReference>
<dbReference type="GO" id="GO:0035336">
    <property type="term" value="P:long-chain fatty-acyl-CoA metabolic process"/>
    <property type="evidence" value="ECO:0007669"/>
    <property type="project" value="TreeGrafter"/>
</dbReference>
<dbReference type="AlphaFoldDB" id="A0AAD9JYG6"/>
<feature type="domain" description="Fatty acyl-CoA reductase C-terminal" evidence="5">
    <location>
        <begin position="311"/>
        <end position="372"/>
    </location>
</feature>
<dbReference type="InterPro" id="IPR036291">
    <property type="entry name" value="NAD(P)-bd_dom_sf"/>
</dbReference>
<gene>
    <name evidence="7" type="ORF">LSH36_110g04008</name>
</gene>
<dbReference type="PANTHER" id="PTHR11011:SF116">
    <property type="entry name" value="FATTY ACYL-COA REDUCTASE CG5065-RELATED"/>
    <property type="match status" value="1"/>
</dbReference>